<dbReference type="SUPFAM" id="SSF75005">
    <property type="entry name" value="Arabinanase/levansucrase/invertase"/>
    <property type="match status" value="1"/>
</dbReference>
<accession>A0A2T2NAX2</accession>
<dbReference type="CDD" id="cd18621">
    <property type="entry name" value="GH32_XdINV-like"/>
    <property type="match status" value="1"/>
</dbReference>
<dbReference type="InterPro" id="IPR023296">
    <property type="entry name" value="Glyco_hydro_beta-prop_sf"/>
</dbReference>
<dbReference type="InterPro" id="IPR001362">
    <property type="entry name" value="Glyco_hydro_32"/>
</dbReference>
<reference evidence="8 9" key="1">
    <citation type="journal article" date="2018" name="Front. Microbiol.">
        <title>Genome-Wide Analysis of Corynespora cassiicola Leaf Fall Disease Putative Effectors.</title>
        <authorList>
            <person name="Lopez D."/>
            <person name="Ribeiro S."/>
            <person name="Label P."/>
            <person name="Fumanal B."/>
            <person name="Venisse J.S."/>
            <person name="Kohler A."/>
            <person name="de Oliveira R.R."/>
            <person name="Labutti K."/>
            <person name="Lipzen A."/>
            <person name="Lail K."/>
            <person name="Bauer D."/>
            <person name="Ohm R.A."/>
            <person name="Barry K.W."/>
            <person name="Spatafora J."/>
            <person name="Grigoriev I.V."/>
            <person name="Martin F.M."/>
            <person name="Pujade-Renaud V."/>
        </authorList>
    </citation>
    <scope>NUCLEOTIDE SEQUENCE [LARGE SCALE GENOMIC DNA]</scope>
    <source>
        <strain evidence="8 9">Philippines</strain>
    </source>
</reference>
<dbReference type="GO" id="GO:0005987">
    <property type="term" value="P:sucrose catabolic process"/>
    <property type="evidence" value="ECO:0007669"/>
    <property type="project" value="TreeGrafter"/>
</dbReference>
<evidence type="ECO:0000256" key="4">
    <source>
        <dbReference type="RuleBase" id="RU362110"/>
    </source>
</evidence>
<keyword evidence="3 4" id="KW-0326">Glycosidase</keyword>
<evidence type="ECO:0000256" key="1">
    <source>
        <dbReference type="ARBA" id="ARBA00009902"/>
    </source>
</evidence>
<dbReference type="Proteomes" id="UP000240883">
    <property type="component" value="Unassembled WGS sequence"/>
</dbReference>
<dbReference type="Pfam" id="PF00251">
    <property type="entry name" value="Glyco_hydro_32N"/>
    <property type="match status" value="1"/>
</dbReference>
<dbReference type="Gene3D" id="2.115.10.20">
    <property type="entry name" value="Glycosyl hydrolase domain, family 43"/>
    <property type="match status" value="1"/>
</dbReference>
<evidence type="ECO:0000256" key="5">
    <source>
        <dbReference type="SAM" id="SignalP"/>
    </source>
</evidence>
<dbReference type="InterPro" id="IPR013189">
    <property type="entry name" value="Glyco_hydro_32_C"/>
</dbReference>
<organism evidence="8 9">
    <name type="scientific">Corynespora cassiicola Philippines</name>
    <dbReference type="NCBI Taxonomy" id="1448308"/>
    <lineage>
        <taxon>Eukaryota</taxon>
        <taxon>Fungi</taxon>
        <taxon>Dikarya</taxon>
        <taxon>Ascomycota</taxon>
        <taxon>Pezizomycotina</taxon>
        <taxon>Dothideomycetes</taxon>
        <taxon>Pleosporomycetidae</taxon>
        <taxon>Pleosporales</taxon>
        <taxon>Corynesporascaceae</taxon>
        <taxon>Corynespora</taxon>
    </lineage>
</organism>
<dbReference type="Pfam" id="PF08244">
    <property type="entry name" value="Glyco_hydro_32C"/>
    <property type="match status" value="1"/>
</dbReference>
<keyword evidence="9" id="KW-1185">Reference proteome</keyword>
<dbReference type="InterPro" id="IPR013320">
    <property type="entry name" value="ConA-like_dom_sf"/>
</dbReference>
<dbReference type="PANTHER" id="PTHR42800">
    <property type="entry name" value="EXOINULINASE INUD (AFU_ORTHOLOGUE AFUA_5G00480)"/>
    <property type="match status" value="1"/>
</dbReference>
<keyword evidence="2 4" id="KW-0378">Hydrolase</keyword>
<dbReference type="AlphaFoldDB" id="A0A2T2NAX2"/>
<dbReference type="PANTHER" id="PTHR42800:SF3">
    <property type="entry name" value="GLYCOSYL HYDROLASE FAMILY 32 N-TERMINAL DOMAIN-CONTAINING PROTEIN"/>
    <property type="match status" value="1"/>
</dbReference>
<name>A0A2T2NAX2_CORCC</name>
<feature type="chain" id="PRO_5015581630" evidence="5">
    <location>
        <begin position="19"/>
        <end position="630"/>
    </location>
</feature>
<dbReference type="Gene3D" id="2.60.120.560">
    <property type="entry name" value="Exo-inulinase, domain 1"/>
    <property type="match status" value="1"/>
</dbReference>
<feature type="domain" description="Glycosyl hydrolase family 32 C-terminal" evidence="7">
    <location>
        <begin position="441"/>
        <end position="596"/>
    </location>
</feature>
<sequence>MKWSLSALSLWLSVAARAQNVSLPQNLDAETIESLGNNSLFLRWRPTSHVSAPAGWMNDPCGMMYDPTRDEYHVMYQWHPYHVNWGNISWGHAVSKDLVTWEDVGGWEGNNAENLATGPVGSYDGLGIFSGTAQPVNLQGEQDGTLTIFYTSVSQLPTNWRLPYLNGTETQSLATSTDGGRTWQKYEGNPIIHTPPEGWNVTGWRDPFFELWPEMDSILGNNEPHYYMVMGSGIKEVGPRIPFYSAPANDLTNWTYLGPLWEPAENESLGDVLETGSWAYNFEVSNFFSLEDEDGDIHYYTLVGTEGGNTTFRPRQQWGLWNEGMVTRRSDGSARFTPLAGGAIDHGLLYAVTSFNDTKNDRRVQWGWANEEMNDFAITQQGYQGAFALPREMYVKKTRGLVNPDGGLTSLGNTRVVEHTDGTFTGYTLGARPLPEVVSGLRNGTTQHNLRTEAAYDASAALAQGSAHMELVATLSNFSGPAGLTVAASPNGEEYTTIYFDPAERTINVNRTFSSQIAEFANYTVTGYFYPYKFAQTGEEKLEFHVYVDGSLLEVYVNDRFWLTTRIYPSREDSVGFGVYVGEGASVEVEDVVVWNGLANVYPARPANSSAELVFDTAEQTNNYTWWTGN</sequence>
<dbReference type="GO" id="GO:0005737">
    <property type="term" value="C:cytoplasm"/>
    <property type="evidence" value="ECO:0007669"/>
    <property type="project" value="TreeGrafter"/>
</dbReference>
<feature type="signal peptide" evidence="5">
    <location>
        <begin position="1"/>
        <end position="18"/>
    </location>
</feature>
<dbReference type="SUPFAM" id="SSF49899">
    <property type="entry name" value="Concanavalin A-like lectins/glucanases"/>
    <property type="match status" value="1"/>
</dbReference>
<evidence type="ECO:0000256" key="3">
    <source>
        <dbReference type="ARBA" id="ARBA00023295"/>
    </source>
</evidence>
<evidence type="ECO:0000313" key="8">
    <source>
        <dbReference type="EMBL" id="PSN62592.1"/>
    </source>
</evidence>
<comment type="similarity">
    <text evidence="1 4">Belongs to the glycosyl hydrolase 32 family.</text>
</comment>
<evidence type="ECO:0000259" key="7">
    <source>
        <dbReference type="Pfam" id="PF08244"/>
    </source>
</evidence>
<gene>
    <name evidence="8" type="ORF">BS50DRAFT_502268</name>
</gene>
<feature type="domain" description="Glycosyl hydrolase family 32 N-terminal" evidence="6">
    <location>
        <begin position="49"/>
        <end position="398"/>
    </location>
</feature>
<dbReference type="InterPro" id="IPR013148">
    <property type="entry name" value="Glyco_hydro_32_N"/>
</dbReference>
<dbReference type="EMBL" id="KZ678141">
    <property type="protein sequence ID" value="PSN62592.1"/>
    <property type="molecule type" value="Genomic_DNA"/>
</dbReference>
<evidence type="ECO:0000259" key="6">
    <source>
        <dbReference type="Pfam" id="PF00251"/>
    </source>
</evidence>
<dbReference type="GO" id="GO:0004575">
    <property type="term" value="F:sucrose alpha-glucosidase activity"/>
    <property type="evidence" value="ECO:0007669"/>
    <property type="project" value="TreeGrafter"/>
</dbReference>
<dbReference type="OrthoDB" id="202537at2759"/>
<evidence type="ECO:0000313" key="9">
    <source>
        <dbReference type="Proteomes" id="UP000240883"/>
    </source>
</evidence>
<proteinExistence type="inferred from homology"/>
<keyword evidence="5" id="KW-0732">Signal</keyword>
<dbReference type="SMART" id="SM00640">
    <property type="entry name" value="Glyco_32"/>
    <property type="match status" value="1"/>
</dbReference>
<dbReference type="STRING" id="1448308.A0A2T2NAX2"/>
<evidence type="ECO:0000256" key="2">
    <source>
        <dbReference type="ARBA" id="ARBA00022801"/>
    </source>
</evidence>
<protein>
    <submittedName>
        <fullName evidence="8">Arabinanase/levansucrase/invertase</fullName>
    </submittedName>
</protein>